<dbReference type="SUPFAM" id="SSF47384">
    <property type="entry name" value="Homodimeric domain of signal transducing histidine kinase"/>
    <property type="match status" value="1"/>
</dbReference>
<dbReference type="EMBL" id="LT629690">
    <property type="protein sequence ID" value="SDF06687.1"/>
    <property type="molecule type" value="Genomic_DNA"/>
</dbReference>
<dbReference type="InterPro" id="IPR005467">
    <property type="entry name" value="His_kinase_dom"/>
</dbReference>
<evidence type="ECO:0000259" key="10">
    <source>
        <dbReference type="PROSITE" id="PS50109"/>
    </source>
</evidence>
<keyword evidence="6 11" id="KW-0418">Kinase</keyword>
<dbReference type="CDD" id="cd00082">
    <property type="entry name" value="HisKA"/>
    <property type="match status" value="1"/>
</dbReference>
<evidence type="ECO:0000313" key="11">
    <source>
        <dbReference type="EMBL" id="SDF06687.1"/>
    </source>
</evidence>
<feature type="transmembrane region" description="Helical" evidence="9">
    <location>
        <begin position="191"/>
        <end position="214"/>
    </location>
</feature>
<dbReference type="InterPro" id="IPR035965">
    <property type="entry name" value="PAS-like_dom_sf"/>
</dbReference>
<keyword evidence="5" id="KW-0547">Nucleotide-binding</keyword>
<dbReference type="SMART" id="SM00387">
    <property type="entry name" value="HATPase_c"/>
    <property type="match status" value="1"/>
</dbReference>
<dbReference type="GO" id="GO:0000155">
    <property type="term" value="F:phosphorelay sensor kinase activity"/>
    <property type="evidence" value="ECO:0007669"/>
    <property type="project" value="InterPro"/>
</dbReference>
<keyword evidence="7" id="KW-0067">ATP-binding</keyword>
<dbReference type="SUPFAM" id="SSF55785">
    <property type="entry name" value="PYP-like sensor domain (PAS domain)"/>
    <property type="match status" value="1"/>
</dbReference>
<keyword evidence="9" id="KW-0812">Transmembrane</keyword>
<comment type="catalytic activity">
    <reaction evidence="1">
        <text>ATP + protein L-histidine = ADP + protein N-phospho-L-histidine.</text>
        <dbReference type="EC" id="2.7.13.3"/>
    </reaction>
</comment>
<evidence type="ECO:0000256" key="7">
    <source>
        <dbReference type="ARBA" id="ARBA00022840"/>
    </source>
</evidence>
<dbReference type="GO" id="GO:0005524">
    <property type="term" value="F:ATP binding"/>
    <property type="evidence" value="ECO:0007669"/>
    <property type="project" value="UniProtKB-KW"/>
</dbReference>
<evidence type="ECO:0000256" key="1">
    <source>
        <dbReference type="ARBA" id="ARBA00000085"/>
    </source>
</evidence>
<dbReference type="SMART" id="SM00388">
    <property type="entry name" value="HisKA"/>
    <property type="match status" value="1"/>
</dbReference>
<dbReference type="RefSeq" id="WP_083344419.1">
    <property type="nucleotide sequence ID" value="NZ_LT629690.1"/>
</dbReference>
<sequence length="627" mass="67350">MRLRLKLIAATLLFTFTLTVVLSLVFLSEILRERIAQTESSNSVLVHEMLSATRTALQNGLRDHPPVEVGEQALQTAIESALQDDDALAETLNGFVRYSPSIQDAYLADANGRVLVSSDPALLNAQQPHRRDISVVTNASLLQKRALLFGDPETLDMSLPMERNGQPFLTAHLGVRSTLLRNAYAPWLRDAAMVCVFALGGALLVAAALSTAAMRPLEDISRELDVLSGTAGVQTEETQNSDAVQRVSSSISRLDERIRTSEQTRTEMATNLNSMLQTLKDGVMLIDADLRVIMASEAMHYFLPPGKDAELGAPLTDIFPRNTAIGALLADLVTERRSVRSQPVVLSDGRTVELSFDYFPGNAPGALLTLHDVAAQEELEREIEVARRMASIGRLTAGVGHEVKNPINAMVVHLELLRSKLASGANAEGAQRHVDVLSSEMGRLDRVVQTLADFSRPMEPRFLEQDLLPVVQAVVQLVAAEAEKARIAIAIAEGTPGPSLRVVADAELLRQALLNIVLNAMQAMPGGGAIQIQVSRERGSAVISIRDSGTGIPPEKLDRIFDLYFTTKATGSGIGLALTYRIMQLHGGVIAVASDADAASAAHGTTFTLRLPLAGRNAATSVPAVTA</sequence>
<dbReference type="Pfam" id="PF02518">
    <property type="entry name" value="HATPase_c"/>
    <property type="match status" value="1"/>
</dbReference>
<feature type="domain" description="Histidine kinase" evidence="10">
    <location>
        <begin position="398"/>
        <end position="615"/>
    </location>
</feature>
<reference evidence="12" key="1">
    <citation type="submission" date="2016-10" db="EMBL/GenBank/DDBJ databases">
        <authorList>
            <person name="Varghese N."/>
            <person name="Submissions S."/>
        </authorList>
    </citation>
    <scope>NUCLEOTIDE SEQUENCE [LARGE SCALE GENOMIC DNA]</scope>
    <source>
        <strain evidence="12">GAS232</strain>
    </source>
</reference>
<keyword evidence="12" id="KW-1185">Reference proteome</keyword>
<dbReference type="InterPro" id="IPR003594">
    <property type="entry name" value="HATPase_dom"/>
</dbReference>
<keyword evidence="8" id="KW-0902">Two-component regulatory system</keyword>
<dbReference type="InterPro" id="IPR003661">
    <property type="entry name" value="HisK_dim/P_dom"/>
</dbReference>
<evidence type="ECO:0000256" key="9">
    <source>
        <dbReference type="SAM" id="Phobius"/>
    </source>
</evidence>
<protein>
    <recommendedName>
        <fullName evidence="2">histidine kinase</fullName>
        <ecNumber evidence="2">2.7.13.3</ecNumber>
    </recommendedName>
</protein>
<evidence type="ECO:0000256" key="6">
    <source>
        <dbReference type="ARBA" id="ARBA00022777"/>
    </source>
</evidence>
<keyword evidence="3" id="KW-0597">Phosphoprotein</keyword>
<dbReference type="InterPro" id="IPR004358">
    <property type="entry name" value="Sig_transdc_His_kin-like_C"/>
</dbReference>
<evidence type="ECO:0000256" key="4">
    <source>
        <dbReference type="ARBA" id="ARBA00022679"/>
    </source>
</evidence>
<keyword evidence="9" id="KW-0472">Membrane</keyword>
<dbReference type="Gene3D" id="3.30.565.10">
    <property type="entry name" value="Histidine kinase-like ATPase, C-terminal domain"/>
    <property type="match status" value="1"/>
</dbReference>
<accession>A0A1G7I1M9</accession>
<dbReference type="EC" id="2.7.13.3" evidence="2"/>
<evidence type="ECO:0000256" key="5">
    <source>
        <dbReference type="ARBA" id="ARBA00022741"/>
    </source>
</evidence>
<dbReference type="Pfam" id="PF00512">
    <property type="entry name" value="HisKA"/>
    <property type="match status" value="1"/>
</dbReference>
<keyword evidence="9" id="KW-1133">Transmembrane helix</keyword>
<gene>
    <name evidence="11" type="ORF">SAMN05444167_1293</name>
</gene>
<dbReference type="PANTHER" id="PTHR43065:SF10">
    <property type="entry name" value="PEROXIDE STRESS-ACTIVATED HISTIDINE KINASE MAK3"/>
    <property type="match status" value="1"/>
</dbReference>
<dbReference type="AlphaFoldDB" id="A0A1G7I1M9"/>
<dbReference type="CDD" id="cd18773">
    <property type="entry name" value="PDC1_HK_sensor"/>
    <property type="match status" value="1"/>
</dbReference>
<keyword evidence="4" id="KW-0808">Transferase</keyword>
<evidence type="ECO:0000313" key="12">
    <source>
        <dbReference type="Proteomes" id="UP000182427"/>
    </source>
</evidence>
<dbReference type="InterPro" id="IPR036890">
    <property type="entry name" value="HATPase_C_sf"/>
</dbReference>
<dbReference type="OrthoDB" id="9815750at2"/>
<dbReference type="SUPFAM" id="SSF55874">
    <property type="entry name" value="ATPase domain of HSP90 chaperone/DNA topoisomerase II/histidine kinase"/>
    <property type="match status" value="1"/>
</dbReference>
<proteinExistence type="predicted"/>
<organism evidence="11 12">
    <name type="scientific">Terriglobus roseus</name>
    <dbReference type="NCBI Taxonomy" id="392734"/>
    <lineage>
        <taxon>Bacteria</taxon>
        <taxon>Pseudomonadati</taxon>
        <taxon>Acidobacteriota</taxon>
        <taxon>Terriglobia</taxon>
        <taxon>Terriglobales</taxon>
        <taxon>Acidobacteriaceae</taxon>
        <taxon>Terriglobus</taxon>
    </lineage>
</organism>
<evidence type="ECO:0000256" key="3">
    <source>
        <dbReference type="ARBA" id="ARBA00022553"/>
    </source>
</evidence>
<dbReference type="Proteomes" id="UP000182427">
    <property type="component" value="Chromosome I"/>
</dbReference>
<dbReference type="PRINTS" id="PR00344">
    <property type="entry name" value="BCTRLSENSOR"/>
</dbReference>
<dbReference type="PANTHER" id="PTHR43065">
    <property type="entry name" value="SENSOR HISTIDINE KINASE"/>
    <property type="match status" value="1"/>
</dbReference>
<name>A0A1G7I1M9_9BACT</name>
<evidence type="ECO:0000256" key="2">
    <source>
        <dbReference type="ARBA" id="ARBA00012438"/>
    </source>
</evidence>
<dbReference type="Gene3D" id="3.30.450.20">
    <property type="entry name" value="PAS domain"/>
    <property type="match status" value="1"/>
</dbReference>
<evidence type="ECO:0000256" key="8">
    <source>
        <dbReference type="ARBA" id="ARBA00023012"/>
    </source>
</evidence>
<dbReference type="Gene3D" id="1.10.287.130">
    <property type="match status" value="1"/>
</dbReference>
<dbReference type="PROSITE" id="PS50109">
    <property type="entry name" value="HIS_KIN"/>
    <property type="match status" value="1"/>
</dbReference>
<dbReference type="InterPro" id="IPR036097">
    <property type="entry name" value="HisK_dim/P_sf"/>
</dbReference>